<organism evidence="1">
    <name type="scientific">marine metagenome</name>
    <dbReference type="NCBI Taxonomy" id="408172"/>
    <lineage>
        <taxon>unclassified sequences</taxon>
        <taxon>metagenomes</taxon>
        <taxon>ecological metagenomes</taxon>
    </lineage>
</organism>
<accession>A0A381N4E9</accession>
<reference evidence="1" key="1">
    <citation type="submission" date="2018-05" db="EMBL/GenBank/DDBJ databases">
        <authorList>
            <person name="Lanie J.A."/>
            <person name="Ng W.-L."/>
            <person name="Kazmierczak K.M."/>
            <person name="Andrzejewski T.M."/>
            <person name="Davidsen T.M."/>
            <person name="Wayne K.J."/>
            <person name="Tettelin H."/>
            <person name="Glass J.I."/>
            <person name="Rusch D."/>
            <person name="Podicherti R."/>
            <person name="Tsui H.-C.T."/>
            <person name="Winkler M.E."/>
        </authorList>
    </citation>
    <scope>NUCLEOTIDE SEQUENCE</scope>
</reference>
<dbReference type="SMART" id="SM00855">
    <property type="entry name" value="PGAM"/>
    <property type="match status" value="1"/>
</dbReference>
<dbReference type="Gene3D" id="3.40.50.1240">
    <property type="entry name" value="Phosphoglycerate mutase-like"/>
    <property type="match status" value="1"/>
</dbReference>
<dbReference type="AlphaFoldDB" id="A0A381N4E9"/>
<dbReference type="Pfam" id="PF00300">
    <property type="entry name" value="His_Phos_1"/>
    <property type="match status" value="1"/>
</dbReference>
<dbReference type="PANTHER" id="PTHR48100">
    <property type="entry name" value="BROAD-SPECIFICITY PHOSPHATASE YOR283W-RELATED"/>
    <property type="match status" value="1"/>
</dbReference>
<name>A0A381N4E9_9ZZZZ</name>
<dbReference type="GO" id="GO:0016791">
    <property type="term" value="F:phosphatase activity"/>
    <property type="evidence" value="ECO:0007669"/>
    <property type="project" value="TreeGrafter"/>
</dbReference>
<protein>
    <recommendedName>
        <fullName evidence="2">Histidine phosphatase family protein</fullName>
    </recommendedName>
</protein>
<dbReference type="EMBL" id="UINC01000073">
    <property type="protein sequence ID" value="SUZ48528.1"/>
    <property type="molecule type" value="Genomic_DNA"/>
</dbReference>
<evidence type="ECO:0008006" key="2">
    <source>
        <dbReference type="Google" id="ProtNLM"/>
    </source>
</evidence>
<dbReference type="CDD" id="cd07067">
    <property type="entry name" value="HP_PGM_like"/>
    <property type="match status" value="1"/>
</dbReference>
<dbReference type="InterPro" id="IPR013078">
    <property type="entry name" value="His_Pase_superF_clade-1"/>
</dbReference>
<evidence type="ECO:0000313" key="1">
    <source>
        <dbReference type="EMBL" id="SUZ48528.1"/>
    </source>
</evidence>
<dbReference type="SUPFAM" id="SSF53254">
    <property type="entry name" value="Phosphoglycerate mutase-like"/>
    <property type="match status" value="1"/>
</dbReference>
<sequence length="189" mass="21653">MTNNKPVTIYLIRHGEANAAWDEDPDPGLSEKGKLQSEELKKELTQDLSSNFEAISSPLLRAQETAKPLKDSLGFDLNINDTFAEIPSPGIPLSERRDWLRGIFNAKVKELEEPQLFWRNSIIESLKVLQKDTIIFSHFMVINCVVGWIKNSEKFVSFHPDNCSVTKIRREKDEFEILSMGRDFITTVQ</sequence>
<proteinExistence type="predicted"/>
<gene>
    <name evidence="1" type="ORF">METZ01_LOCUS1382</name>
</gene>
<dbReference type="InterPro" id="IPR050275">
    <property type="entry name" value="PGM_Phosphatase"/>
</dbReference>
<dbReference type="InterPro" id="IPR029033">
    <property type="entry name" value="His_PPase_superfam"/>
</dbReference>